<name>A0A846W8D6_9NOCA</name>
<keyword evidence="2" id="KW-1185">Reference proteome</keyword>
<sequence>MSARPYAARRLRSTLTSPAERPTLILDPDLGPVELHAGEATTVTAVFRADESSPWRAVEHHLD</sequence>
<dbReference type="Proteomes" id="UP000572007">
    <property type="component" value="Unassembled WGS sequence"/>
</dbReference>
<reference evidence="1 2" key="1">
    <citation type="submission" date="2020-04" db="EMBL/GenBank/DDBJ databases">
        <title>MicrobeNet Type strains.</title>
        <authorList>
            <person name="Nicholson A.C."/>
        </authorList>
    </citation>
    <scope>NUCLEOTIDE SEQUENCE [LARGE SCALE GENOMIC DNA]</scope>
    <source>
        <strain evidence="1 2">DSM 44960</strain>
    </source>
</reference>
<gene>
    <name evidence="1" type="ORF">HGA10_20330</name>
</gene>
<evidence type="ECO:0000313" key="1">
    <source>
        <dbReference type="EMBL" id="NKX89642.1"/>
    </source>
</evidence>
<accession>A0A846W8D6</accession>
<proteinExistence type="predicted"/>
<dbReference type="RefSeq" id="WP_157104753.1">
    <property type="nucleotide sequence ID" value="NZ_JAAXOM010000005.1"/>
</dbReference>
<evidence type="ECO:0000313" key="2">
    <source>
        <dbReference type="Proteomes" id="UP000572007"/>
    </source>
</evidence>
<protein>
    <submittedName>
        <fullName evidence="1">Uncharacterized protein</fullName>
    </submittedName>
</protein>
<organism evidence="1 2">
    <name type="scientific">Nocardia coubleae</name>
    <dbReference type="NCBI Taxonomy" id="356147"/>
    <lineage>
        <taxon>Bacteria</taxon>
        <taxon>Bacillati</taxon>
        <taxon>Actinomycetota</taxon>
        <taxon>Actinomycetes</taxon>
        <taxon>Mycobacteriales</taxon>
        <taxon>Nocardiaceae</taxon>
        <taxon>Nocardia</taxon>
    </lineage>
</organism>
<dbReference type="EMBL" id="JAAXOM010000005">
    <property type="protein sequence ID" value="NKX89642.1"/>
    <property type="molecule type" value="Genomic_DNA"/>
</dbReference>
<comment type="caution">
    <text evidence="1">The sequence shown here is derived from an EMBL/GenBank/DDBJ whole genome shotgun (WGS) entry which is preliminary data.</text>
</comment>
<dbReference type="AlphaFoldDB" id="A0A846W8D6"/>